<keyword evidence="3" id="KW-1185">Reference proteome</keyword>
<feature type="region of interest" description="Disordered" evidence="1">
    <location>
        <begin position="1"/>
        <end position="34"/>
    </location>
</feature>
<dbReference type="Proteomes" id="UP000298030">
    <property type="component" value="Unassembled WGS sequence"/>
</dbReference>
<organism evidence="2 3">
    <name type="scientific">Coprinellus micaceus</name>
    <name type="common">Glistening ink-cap mushroom</name>
    <name type="synonym">Coprinus micaceus</name>
    <dbReference type="NCBI Taxonomy" id="71717"/>
    <lineage>
        <taxon>Eukaryota</taxon>
        <taxon>Fungi</taxon>
        <taxon>Dikarya</taxon>
        <taxon>Basidiomycota</taxon>
        <taxon>Agaricomycotina</taxon>
        <taxon>Agaricomycetes</taxon>
        <taxon>Agaricomycetidae</taxon>
        <taxon>Agaricales</taxon>
        <taxon>Agaricineae</taxon>
        <taxon>Psathyrellaceae</taxon>
        <taxon>Coprinellus</taxon>
    </lineage>
</organism>
<dbReference type="AlphaFoldDB" id="A0A4Y7TDC8"/>
<evidence type="ECO:0000256" key="1">
    <source>
        <dbReference type="SAM" id="MobiDB-lite"/>
    </source>
</evidence>
<name>A0A4Y7TDC8_COPMI</name>
<reference evidence="2 3" key="1">
    <citation type="journal article" date="2019" name="Nat. Ecol. Evol.">
        <title>Megaphylogeny resolves global patterns of mushroom evolution.</title>
        <authorList>
            <person name="Varga T."/>
            <person name="Krizsan K."/>
            <person name="Foldi C."/>
            <person name="Dima B."/>
            <person name="Sanchez-Garcia M."/>
            <person name="Sanchez-Ramirez S."/>
            <person name="Szollosi G.J."/>
            <person name="Szarkandi J.G."/>
            <person name="Papp V."/>
            <person name="Albert L."/>
            <person name="Andreopoulos W."/>
            <person name="Angelini C."/>
            <person name="Antonin V."/>
            <person name="Barry K.W."/>
            <person name="Bougher N.L."/>
            <person name="Buchanan P."/>
            <person name="Buyck B."/>
            <person name="Bense V."/>
            <person name="Catcheside P."/>
            <person name="Chovatia M."/>
            <person name="Cooper J."/>
            <person name="Damon W."/>
            <person name="Desjardin D."/>
            <person name="Finy P."/>
            <person name="Geml J."/>
            <person name="Haridas S."/>
            <person name="Hughes K."/>
            <person name="Justo A."/>
            <person name="Karasinski D."/>
            <person name="Kautmanova I."/>
            <person name="Kiss B."/>
            <person name="Kocsube S."/>
            <person name="Kotiranta H."/>
            <person name="LaButti K.M."/>
            <person name="Lechner B.E."/>
            <person name="Liimatainen K."/>
            <person name="Lipzen A."/>
            <person name="Lukacs Z."/>
            <person name="Mihaltcheva S."/>
            <person name="Morgado L.N."/>
            <person name="Niskanen T."/>
            <person name="Noordeloos M.E."/>
            <person name="Ohm R.A."/>
            <person name="Ortiz-Santana B."/>
            <person name="Ovrebo C."/>
            <person name="Racz N."/>
            <person name="Riley R."/>
            <person name="Savchenko A."/>
            <person name="Shiryaev A."/>
            <person name="Soop K."/>
            <person name="Spirin V."/>
            <person name="Szebenyi C."/>
            <person name="Tomsovsky M."/>
            <person name="Tulloss R.E."/>
            <person name="Uehling J."/>
            <person name="Grigoriev I.V."/>
            <person name="Vagvolgyi C."/>
            <person name="Papp T."/>
            <person name="Martin F.M."/>
            <person name="Miettinen O."/>
            <person name="Hibbett D.S."/>
            <person name="Nagy L.G."/>
        </authorList>
    </citation>
    <scope>NUCLEOTIDE SEQUENCE [LARGE SCALE GENOMIC DNA]</scope>
    <source>
        <strain evidence="2 3">FP101781</strain>
    </source>
</reference>
<gene>
    <name evidence="2" type="ORF">FA13DRAFT_1774101</name>
</gene>
<dbReference type="EMBL" id="QPFP01000017">
    <property type="protein sequence ID" value="TEB31964.1"/>
    <property type="molecule type" value="Genomic_DNA"/>
</dbReference>
<evidence type="ECO:0000313" key="3">
    <source>
        <dbReference type="Proteomes" id="UP000298030"/>
    </source>
</evidence>
<proteinExistence type="predicted"/>
<protein>
    <submittedName>
        <fullName evidence="2">Uncharacterized protein</fullName>
    </submittedName>
</protein>
<comment type="caution">
    <text evidence="2">The sequence shown here is derived from an EMBL/GenBank/DDBJ whole genome shotgun (WGS) entry which is preliminary data.</text>
</comment>
<sequence>MARVDPSYSPSSSAHTSPASQGTSSSLFRPSSPSPGWRLGACLPDHLSQFAESTVKQDPPLFHPIFQNPHCLFNEQRPSPLPPGCKTCYRVLKGQATPEETRTWRTARERWRKQKEDGWKELRQRREDTVLTIVELEMLRARRVVAATLGLTNEEIRKWESKGERKWRERARAEAYVRDESLRDGFVNSEPVPDA</sequence>
<evidence type="ECO:0000313" key="2">
    <source>
        <dbReference type="EMBL" id="TEB31964.1"/>
    </source>
</evidence>
<accession>A0A4Y7TDC8</accession>
<dbReference type="OrthoDB" id="3057517at2759"/>